<sequence length="588" mass="66766">MNIRHRRAGPSRPRVKSLRKVLIWHFLAAALLPLIVTGGAAYYSIYSILSGKIAGGIHAGLEQQAYRLENAFDNLDYASKQFALDGQIVGELSEFLQERQIYRKAQLMTSITEKINLVNFTNPYIGLTAYLAPESREQVLFTSLSARKDFGFETLPLFMHYNGADYYGPHPTMYAAGDSRVLSERRAVMVDGIPVYIYLETNYSLLRRIFDQDSYGMKMQHLLISQDGANVYAVNGELPEDVAQAAARSSGSTHEKWGGYHLFRYSSPQGWQLVAAVKNGVFNREIYSWVLKLAVLAVLALLFAVALGVLVWRRMYAPLRKLNQEISSMAENVTAPVSYTQVEEFDYVLGNFQQMKERINELIHAVAQNEKQKRQFEVEKLLSQINPHFLHNTLNTVQWLARMNGQRDIDRLVMLLVKVLQYNLGKNSLIVTIREEVEAIRNYMELQRIRYDYEFDFRVEADPDALQAAVPRFLLQPLVENSIYHGINDHGRVELLIAKQGETRILLQVKDNGAGMSEEEVTRLLSGVSSESKGLGIGFPYVSRMLHTYFGPEMKLDIQSRPDQGTTVSILIPRKRKEELDDSSGCCG</sequence>
<gene>
    <name evidence="1" type="ORF">ACI1P1_10960</name>
</gene>
<reference evidence="1" key="1">
    <citation type="submission" date="2024-12" db="EMBL/GenBank/DDBJ databases">
        <authorList>
            <person name="Wu N."/>
        </authorList>
    </citation>
    <scope>NUCLEOTIDE SEQUENCE</scope>
    <source>
        <strain evidence="1">P15</strain>
    </source>
</reference>
<accession>A0ACC7NXL8</accession>
<protein>
    <submittedName>
        <fullName evidence="1">Histidine kinase</fullName>
    </submittedName>
</protein>
<evidence type="ECO:0000313" key="1">
    <source>
        <dbReference type="EMBL" id="MFM9328810.1"/>
    </source>
</evidence>
<evidence type="ECO:0000313" key="2">
    <source>
        <dbReference type="Proteomes" id="UP001631969"/>
    </source>
</evidence>
<keyword evidence="2" id="KW-1185">Reference proteome</keyword>
<proteinExistence type="predicted"/>
<keyword evidence="1" id="KW-0418">Kinase</keyword>
<organism evidence="1 2">
    <name type="scientific">Paenibacillus mesotrionivorans</name>
    <dbReference type="NCBI Taxonomy" id="3160968"/>
    <lineage>
        <taxon>Bacteria</taxon>
        <taxon>Bacillati</taxon>
        <taxon>Bacillota</taxon>
        <taxon>Bacilli</taxon>
        <taxon>Bacillales</taxon>
        <taxon>Paenibacillaceae</taxon>
        <taxon>Paenibacillus</taxon>
    </lineage>
</organism>
<name>A0ACC7NXL8_9BACL</name>
<keyword evidence="1" id="KW-0808">Transferase</keyword>
<comment type="caution">
    <text evidence="1">The sequence shown here is derived from an EMBL/GenBank/DDBJ whole genome shotgun (WGS) entry which is preliminary data.</text>
</comment>
<dbReference type="Proteomes" id="UP001631969">
    <property type="component" value="Unassembled WGS sequence"/>
</dbReference>
<dbReference type="EMBL" id="JBJURJ010000006">
    <property type="protein sequence ID" value="MFM9328810.1"/>
    <property type="molecule type" value="Genomic_DNA"/>
</dbReference>